<reference evidence="2" key="1">
    <citation type="submission" date="2023-07" db="EMBL/GenBank/DDBJ databases">
        <authorList>
            <consortium name="AG Swart"/>
            <person name="Singh M."/>
            <person name="Singh A."/>
            <person name="Seah K."/>
            <person name="Emmerich C."/>
        </authorList>
    </citation>
    <scope>NUCLEOTIDE SEQUENCE</scope>
    <source>
        <strain evidence="2">DP1</strain>
    </source>
</reference>
<dbReference type="AlphaFoldDB" id="A0AAD1Y2N7"/>
<keyword evidence="3" id="KW-1185">Reference proteome</keyword>
<organism evidence="2 3">
    <name type="scientific">Euplotes crassus</name>
    <dbReference type="NCBI Taxonomy" id="5936"/>
    <lineage>
        <taxon>Eukaryota</taxon>
        <taxon>Sar</taxon>
        <taxon>Alveolata</taxon>
        <taxon>Ciliophora</taxon>
        <taxon>Intramacronucleata</taxon>
        <taxon>Spirotrichea</taxon>
        <taxon>Hypotrichia</taxon>
        <taxon>Euplotida</taxon>
        <taxon>Euplotidae</taxon>
        <taxon>Moneuplotes</taxon>
    </lineage>
</organism>
<name>A0AAD1Y2N7_EUPCR</name>
<evidence type="ECO:0000313" key="2">
    <source>
        <dbReference type="EMBL" id="CAI2382855.1"/>
    </source>
</evidence>
<evidence type="ECO:0000313" key="3">
    <source>
        <dbReference type="Proteomes" id="UP001295684"/>
    </source>
</evidence>
<accession>A0AAD1Y2N7</accession>
<evidence type="ECO:0000256" key="1">
    <source>
        <dbReference type="SAM" id="MobiDB-lite"/>
    </source>
</evidence>
<protein>
    <submittedName>
        <fullName evidence="2">Uncharacterized protein</fullName>
    </submittedName>
</protein>
<sequence>MGCWCSHYKEDEELVNMAAAFGGGKKHREVLEKRAKLPKEEREKEEKKEKEDKEKMRVLIDGCGIRVEDIEKIAKQETSTIS</sequence>
<dbReference type="EMBL" id="CAMPGE010025058">
    <property type="protein sequence ID" value="CAI2382855.1"/>
    <property type="molecule type" value="Genomic_DNA"/>
</dbReference>
<dbReference type="Proteomes" id="UP001295684">
    <property type="component" value="Unassembled WGS sequence"/>
</dbReference>
<feature type="region of interest" description="Disordered" evidence="1">
    <location>
        <begin position="34"/>
        <end position="53"/>
    </location>
</feature>
<proteinExistence type="predicted"/>
<gene>
    <name evidence="2" type="ORF">ECRASSUSDP1_LOCUS24343</name>
</gene>
<comment type="caution">
    <text evidence="2">The sequence shown here is derived from an EMBL/GenBank/DDBJ whole genome shotgun (WGS) entry which is preliminary data.</text>
</comment>